<evidence type="ECO:0000256" key="5">
    <source>
        <dbReference type="ARBA" id="ARBA00023004"/>
    </source>
</evidence>
<dbReference type="Pfam" id="PF08007">
    <property type="entry name" value="JmjC_2"/>
    <property type="match status" value="1"/>
</dbReference>
<evidence type="ECO:0000313" key="7">
    <source>
        <dbReference type="EMBL" id="CAG9933845.1"/>
    </source>
</evidence>
<keyword evidence="5" id="KW-0408">Iron</keyword>
<sequence>MDENIFVCISVGIILVMKTNSTMLGGLTTEAFLRDYWQKKPLLIRQAFSQFNGLLDQSQLFTLACTEDVQSRLVTQRHGQWQVQNGPFKATKFDNLGKSQWTVLVQGVNQHLPEGAALLKNFSFIPHARLDDLMVSYAPKGGGVGAHFDSYDVFLLQGSGHRRWQISAQQDHTLVEDAPLRILQRFQMEQEWVLAPGDMLYLPPHYAHNGIAESDCMTYSIGFRTPTYQELAEQFLVYLQDQVCLDGMYVDPDLKVQRHPSEISTDMLHQVAQSIRRIKWSKRDIANFIGSYLSDPKPHIFFDPPMKPLSRARFEQAIQTCGIAMALKTQMLCHNGVVFINGIAHTVSKYAYRELRSLADARQLDSTEGLSREAFELLYLWYTDGYIVPIVKQAISK</sequence>
<dbReference type="Proteomes" id="UP000839052">
    <property type="component" value="Chromosome"/>
</dbReference>
<dbReference type="InterPro" id="IPR046799">
    <property type="entry name" value="ROXA-like_wH"/>
</dbReference>
<keyword evidence="2" id="KW-0479">Metal-binding</keyword>
<name>A0ABN8ARU6_9PROT</name>
<evidence type="ECO:0000256" key="3">
    <source>
        <dbReference type="ARBA" id="ARBA00022964"/>
    </source>
</evidence>
<comment type="cofactor">
    <cofactor evidence="1">
        <name>Fe(2+)</name>
        <dbReference type="ChEBI" id="CHEBI:29033"/>
    </cofactor>
</comment>
<organism evidence="7 8">
    <name type="scientific">Candidatus Nitrotoga arctica</name>
    <dbReference type="NCBI Taxonomy" id="453162"/>
    <lineage>
        <taxon>Bacteria</taxon>
        <taxon>Pseudomonadati</taxon>
        <taxon>Pseudomonadota</taxon>
        <taxon>Betaproteobacteria</taxon>
        <taxon>Nitrosomonadales</taxon>
        <taxon>Gallionellaceae</taxon>
        <taxon>Candidatus Nitrotoga</taxon>
    </lineage>
</organism>
<keyword evidence="3" id="KW-0223">Dioxygenase</keyword>
<keyword evidence="8" id="KW-1185">Reference proteome</keyword>
<gene>
    <name evidence="7" type="ORF">NTG6680_2596</name>
</gene>
<evidence type="ECO:0000256" key="4">
    <source>
        <dbReference type="ARBA" id="ARBA00023002"/>
    </source>
</evidence>
<dbReference type="Gene3D" id="2.60.120.650">
    <property type="entry name" value="Cupin"/>
    <property type="match status" value="1"/>
</dbReference>
<dbReference type="EMBL" id="OU912926">
    <property type="protein sequence ID" value="CAG9933845.1"/>
    <property type="molecule type" value="Genomic_DNA"/>
</dbReference>
<dbReference type="PROSITE" id="PS51184">
    <property type="entry name" value="JMJC"/>
    <property type="match status" value="1"/>
</dbReference>
<evidence type="ECO:0000313" key="8">
    <source>
        <dbReference type="Proteomes" id="UP000839052"/>
    </source>
</evidence>
<dbReference type="SMART" id="SM00558">
    <property type="entry name" value="JmjC"/>
    <property type="match status" value="1"/>
</dbReference>
<evidence type="ECO:0000259" key="6">
    <source>
        <dbReference type="PROSITE" id="PS51184"/>
    </source>
</evidence>
<evidence type="ECO:0000256" key="1">
    <source>
        <dbReference type="ARBA" id="ARBA00001954"/>
    </source>
</evidence>
<evidence type="ECO:0000256" key="2">
    <source>
        <dbReference type="ARBA" id="ARBA00022723"/>
    </source>
</evidence>
<dbReference type="PANTHER" id="PTHR13096:SF8">
    <property type="entry name" value="RIBOSOMAL OXYGENASE 1"/>
    <property type="match status" value="1"/>
</dbReference>
<dbReference type="PANTHER" id="PTHR13096">
    <property type="entry name" value="MINA53 MYC INDUCED NUCLEAR ANTIGEN"/>
    <property type="match status" value="1"/>
</dbReference>
<dbReference type="InterPro" id="IPR003347">
    <property type="entry name" value="JmjC_dom"/>
</dbReference>
<accession>A0ABN8ARU6</accession>
<keyword evidence="4" id="KW-0560">Oxidoreductase</keyword>
<dbReference type="Gene3D" id="3.40.366.30">
    <property type="entry name" value="50S ribosomal protein L16 arginine hydroxylase, Chain A, Domain 2"/>
    <property type="match status" value="1"/>
</dbReference>
<dbReference type="InterPro" id="IPR039994">
    <property type="entry name" value="NO66-like"/>
</dbReference>
<dbReference type="Pfam" id="PF20514">
    <property type="entry name" value="WHD_ROXA"/>
    <property type="match status" value="1"/>
</dbReference>
<protein>
    <submittedName>
        <fullName evidence="7">JmjC domain-containing protein</fullName>
    </submittedName>
</protein>
<proteinExistence type="predicted"/>
<feature type="domain" description="JmjC" evidence="6">
    <location>
        <begin position="114"/>
        <end position="240"/>
    </location>
</feature>
<dbReference type="SUPFAM" id="SSF51197">
    <property type="entry name" value="Clavaminate synthase-like"/>
    <property type="match status" value="1"/>
</dbReference>
<reference evidence="7 8" key="1">
    <citation type="submission" date="2021-10" db="EMBL/GenBank/DDBJ databases">
        <authorList>
            <person name="Koch H."/>
        </authorList>
    </citation>
    <scope>NUCLEOTIDE SEQUENCE [LARGE SCALE GENOMIC DNA]</scope>
    <source>
        <strain evidence="7">6680</strain>
    </source>
</reference>